<dbReference type="GO" id="GO:0020037">
    <property type="term" value="F:heme binding"/>
    <property type="evidence" value="ECO:0007669"/>
    <property type="project" value="InterPro"/>
</dbReference>
<dbReference type="GO" id="GO:0005506">
    <property type="term" value="F:iron ion binding"/>
    <property type="evidence" value="ECO:0007669"/>
    <property type="project" value="InterPro"/>
</dbReference>
<dbReference type="EMBL" id="AMGX01000003">
    <property type="protein sequence ID" value="EXJ74633.1"/>
    <property type="molecule type" value="Genomic_DNA"/>
</dbReference>
<gene>
    <name evidence="1" type="ORF">A1O5_02930</name>
</gene>
<comment type="caution">
    <text evidence="1">The sequence shown here is derived from an EMBL/GenBank/DDBJ whole genome shotgun (WGS) entry which is preliminary data.</text>
</comment>
<dbReference type="InterPro" id="IPR001128">
    <property type="entry name" value="Cyt_P450"/>
</dbReference>
<dbReference type="eggNOG" id="KOG1158">
    <property type="taxonomic scope" value="Eukaryota"/>
</dbReference>
<dbReference type="HOGENOM" id="CLU_076688_1_0_1"/>
<keyword evidence="2" id="KW-1185">Reference proteome</keyword>
<dbReference type="Gene3D" id="1.10.630.10">
    <property type="entry name" value="Cytochrome P450"/>
    <property type="match status" value="1"/>
</dbReference>
<dbReference type="GO" id="GO:0016705">
    <property type="term" value="F:oxidoreductase activity, acting on paired donors, with incorporation or reduction of molecular oxygen"/>
    <property type="evidence" value="ECO:0007669"/>
    <property type="project" value="InterPro"/>
</dbReference>
<name>W9X344_9EURO</name>
<dbReference type="SUPFAM" id="SSF48264">
    <property type="entry name" value="Cytochrome P450"/>
    <property type="match status" value="1"/>
</dbReference>
<dbReference type="STRING" id="1182543.W9X344"/>
<organism evidence="1 2">
    <name type="scientific">Cladophialophora psammophila CBS 110553</name>
    <dbReference type="NCBI Taxonomy" id="1182543"/>
    <lineage>
        <taxon>Eukaryota</taxon>
        <taxon>Fungi</taxon>
        <taxon>Dikarya</taxon>
        <taxon>Ascomycota</taxon>
        <taxon>Pezizomycotina</taxon>
        <taxon>Eurotiomycetes</taxon>
        <taxon>Chaetothyriomycetidae</taxon>
        <taxon>Chaetothyriales</taxon>
        <taxon>Herpotrichiellaceae</taxon>
        <taxon>Cladophialophora</taxon>
    </lineage>
</organism>
<accession>W9X344</accession>
<dbReference type="OrthoDB" id="1470350at2759"/>
<dbReference type="AlphaFoldDB" id="W9X344"/>
<dbReference type="RefSeq" id="XP_007741733.1">
    <property type="nucleotide sequence ID" value="XM_007743543.1"/>
</dbReference>
<evidence type="ECO:0000313" key="1">
    <source>
        <dbReference type="EMBL" id="EXJ74633.1"/>
    </source>
</evidence>
<proteinExistence type="predicted"/>
<protein>
    <recommendedName>
        <fullName evidence="3">Cytochrome P450 oxidoreductase</fullName>
    </recommendedName>
</protein>
<evidence type="ECO:0008006" key="3">
    <source>
        <dbReference type="Google" id="ProtNLM"/>
    </source>
</evidence>
<evidence type="ECO:0000313" key="2">
    <source>
        <dbReference type="Proteomes" id="UP000019471"/>
    </source>
</evidence>
<dbReference type="GeneID" id="19187660"/>
<sequence>MSVPDLAAFQLIATLSTSGKIEQLPSAALSVSQRFTGPIYQITLNGKRRIVCSSGALLENLVDERRFVKVPPATNSERPGPKGLLTACNEDPDWGQGHQILMPAFAPLPVLEMFTNMKDIANQLILTWARKGPENKILATEDFTRLTLDTIALCTMSYRFNSFYQESMHPFVQAMNFLFTENTARSSRPSFV</sequence>
<dbReference type="InterPro" id="IPR036396">
    <property type="entry name" value="Cyt_P450_sf"/>
</dbReference>
<reference evidence="1 2" key="1">
    <citation type="submission" date="2013-03" db="EMBL/GenBank/DDBJ databases">
        <title>The Genome Sequence of Cladophialophora psammophila CBS 110553.</title>
        <authorList>
            <consortium name="The Broad Institute Genomics Platform"/>
            <person name="Cuomo C."/>
            <person name="de Hoog S."/>
            <person name="Gorbushina A."/>
            <person name="Walker B."/>
            <person name="Young S.K."/>
            <person name="Zeng Q."/>
            <person name="Gargeya S."/>
            <person name="Fitzgerald M."/>
            <person name="Haas B."/>
            <person name="Abouelleil A."/>
            <person name="Allen A.W."/>
            <person name="Alvarado L."/>
            <person name="Arachchi H.M."/>
            <person name="Berlin A.M."/>
            <person name="Chapman S.B."/>
            <person name="Gainer-Dewar J."/>
            <person name="Goldberg J."/>
            <person name="Griggs A."/>
            <person name="Gujja S."/>
            <person name="Hansen M."/>
            <person name="Howarth C."/>
            <person name="Imamovic A."/>
            <person name="Ireland A."/>
            <person name="Larimer J."/>
            <person name="McCowan C."/>
            <person name="Murphy C."/>
            <person name="Pearson M."/>
            <person name="Poon T.W."/>
            <person name="Priest M."/>
            <person name="Roberts A."/>
            <person name="Saif S."/>
            <person name="Shea T."/>
            <person name="Sisk P."/>
            <person name="Sykes S."/>
            <person name="Wortman J."/>
            <person name="Nusbaum C."/>
            <person name="Birren B."/>
        </authorList>
    </citation>
    <scope>NUCLEOTIDE SEQUENCE [LARGE SCALE GENOMIC DNA]</scope>
    <source>
        <strain evidence="1 2">CBS 110553</strain>
    </source>
</reference>
<dbReference type="Proteomes" id="UP000019471">
    <property type="component" value="Unassembled WGS sequence"/>
</dbReference>
<dbReference type="GO" id="GO:0004497">
    <property type="term" value="F:monooxygenase activity"/>
    <property type="evidence" value="ECO:0007669"/>
    <property type="project" value="InterPro"/>
</dbReference>
<dbReference type="Pfam" id="PF00067">
    <property type="entry name" value="p450"/>
    <property type="match status" value="1"/>
</dbReference>